<feature type="domain" description="ABC3 transporter permease C-terminal" evidence="7">
    <location>
        <begin position="312"/>
        <end position="425"/>
    </location>
</feature>
<keyword evidence="4 6" id="KW-1133">Transmembrane helix</keyword>
<evidence type="ECO:0000313" key="10">
    <source>
        <dbReference type="Proteomes" id="UP000325372"/>
    </source>
</evidence>
<dbReference type="AlphaFoldDB" id="A0A5N0TEP8"/>
<dbReference type="EMBL" id="VYXP01000003">
    <property type="protein sequence ID" value="KAA9132567.1"/>
    <property type="molecule type" value="Genomic_DNA"/>
</dbReference>
<evidence type="ECO:0000256" key="5">
    <source>
        <dbReference type="ARBA" id="ARBA00023136"/>
    </source>
</evidence>
<evidence type="ECO:0000256" key="4">
    <source>
        <dbReference type="ARBA" id="ARBA00022989"/>
    </source>
</evidence>
<gene>
    <name evidence="9" type="ORF">F3N42_04935</name>
</gene>
<dbReference type="RefSeq" id="WP_150863276.1">
    <property type="nucleotide sequence ID" value="NZ_VYXP01000003.1"/>
</dbReference>
<dbReference type="InterPro" id="IPR003838">
    <property type="entry name" value="ABC3_permease_C"/>
</dbReference>
<evidence type="ECO:0000256" key="1">
    <source>
        <dbReference type="ARBA" id="ARBA00004651"/>
    </source>
</evidence>
<sequence length="435" mass="48791">MFNYYLKLGWLSIRANPLLSALMVLAIAIGIGASMTIITVNYAMSGNPIPHKSDQLFYVQLDSWDPNDTDEDSEPPDQVTYTDAMNLIRADKAHRQVASNRSGLVLEPENPDERPFTVDTRNTFADFFAMFDTPFQYGGGWDSSADEGLERVTVLSRELNERVFGGEDSVGRSVRLNGMDFRVVGVMDEWLPMPKFYDVTNGAFDPTEELYIPFNVAIEYELPRNGNTNCWKRPDDGFEGFLNSECVWIQFWAELRDDNEKREYMEFLNAYTDSQKELGRFGRPRDNRLSDVMEWMEAEQVVEDDARVMLGLSLLFLAVCLLNTIGLLLAKFMRKAGVTSVRRALGASRRDVFVQHMIESGLIGLAGGVVGLGLTWLGLQGIHALFGDYVEHLVQLDLAMVAAAIALAIVSALLAGLYPTWQSCRVMPASQLKTQ</sequence>
<organism evidence="9 10">
    <name type="scientific">Marinihelvus fidelis</name>
    <dbReference type="NCBI Taxonomy" id="2613842"/>
    <lineage>
        <taxon>Bacteria</taxon>
        <taxon>Pseudomonadati</taxon>
        <taxon>Pseudomonadota</taxon>
        <taxon>Gammaproteobacteria</taxon>
        <taxon>Chromatiales</taxon>
        <taxon>Wenzhouxiangellaceae</taxon>
        <taxon>Marinihelvus</taxon>
    </lineage>
</organism>
<reference evidence="9 10" key="1">
    <citation type="submission" date="2019-09" db="EMBL/GenBank/DDBJ databases">
        <title>Wenzhouxiangella sp. Genome sequencing and assembly.</title>
        <authorList>
            <person name="Zhang R."/>
        </authorList>
    </citation>
    <scope>NUCLEOTIDE SEQUENCE [LARGE SCALE GENOMIC DNA]</scope>
    <source>
        <strain evidence="9 10">W260</strain>
    </source>
</reference>
<dbReference type="PANTHER" id="PTHR30572:SF18">
    <property type="entry name" value="ABC-TYPE MACROLIDE FAMILY EXPORT SYSTEM PERMEASE COMPONENT 2"/>
    <property type="match status" value="1"/>
</dbReference>
<dbReference type="Pfam" id="PF02687">
    <property type="entry name" value="FtsX"/>
    <property type="match status" value="1"/>
</dbReference>
<feature type="transmembrane region" description="Helical" evidence="6">
    <location>
        <begin position="398"/>
        <end position="418"/>
    </location>
</feature>
<feature type="transmembrane region" description="Helical" evidence="6">
    <location>
        <begin position="353"/>
        <end position="378"/>
    </location>
</feature>
<dbReference type="GO" id="GO:0005886">
    <property type="term" value="C:plasma membrane"/>
    <property type="evidence" value="ECO:0007669"/>
    <property type="project" value="UniProtKB-SubCell"/>
</dbReference>
<evidence type="ECO:0000256" key="2">
    <source>
        <dbReference type="ARBA" id="ARBA00022475"/>
    </source>
</evidence>
<protein>
    <submittedName>
        <fullName evidence="9">ABC transporter permease</fullName>
    </submittedName>
</protein>
<feature type="transmembrane region" description="Helical" evidence="6">
    <location>
        <begin position="21"/>
        <end position="44"/>
    </location>
</feature>
<comment type="subcellular location">
    <subcellularLocation>
        <location evidence="1">Cell membrane</location>
        <topology evidence="1">Multi-pass membrane protein</topology>
    </subcellularLocation>
</comment>
<feature type="transmembrane region" description="Helical" evidence="6">
    <location>
        <begin position="308"/>
        <end position="332"/>
    </location>
</feature>
<evidence type="ECO:0000256" key="6">
    <source>
        <dbReference type="SAM" id="Phobius"/>
    </source>
</evidence>
<dbReference type="InterPro" id="IPR050250">
    <property type="entry name" value="Macrolide_Exporter_MacB"/>
</dbReference>
<keyword evidence="2" id="KW-1003">Cell membrane</keyword>
<dbReference type="InterPro" id="IPR025857">
    <property type="entry name" value="MacB_PCD"/>
</dbReference>
<keyword evidence="5 6" id="KW-0472">Membrane</keyword>
<proteinExistence type="predicted"/>
<dbReference type="Pfam" id="PF12704">
    <property type="entry name" value="MacB_PCD"/>
    <property type="match status" value="1"/>
</dbReference>
<dbReference type="PANTHER" id="PTHR30572">
    <property type="entry name" value="MEMBRANE COMPONENT OF TRANSPORTER-RELATED"/>
    <property type="match status" value="1"/>
</dbReference>
<dbReference type="Proteomes" id="UP000325372">
    <property type="component" value="Unassembled WGS sequence"/>
</dbReference>
<evidence type="ECO:0000313" key="9">
    <source>
        <dbReference type="EMBL" id="KAA9132567.1"/>
    </source>
</evidence>
<accession>A0A5N0TEP8</accession>
<keyword evidence="3 6" id="KW-0812">Transmembrane</keyword>
<dbReference type="GO" id="GO:0022857">
    <property type="term" value="F:transmembrane transporter activity"/>
    <property type="evidence" value="ECO:0007669"/>
    <property type="project" value="TreeGrafter"/>
</dbReference>
<feature type="domain" description="MacB-like periplasmic core" evidence="8">
    <location>
        <begin position="20"/>
        <end position="222"/>
    </location>
</feature>
<evidence type="ECO:0000256" key="3">
    <source>
        <dbReference type="ARBA" id="ARBA00022692"/>
    </source>
</evidence>
<name>A0A5N0TEP8_9GAMM</name>
<comment type="caution">
    <text evidence="9">The sequence shown here is derived from an EMBL/GenBank/DDBJ whole genome shotgun (WGS) entry which is preliminary data.</text>
</comment>
<keyword evidence="10" id="KW-1185">Reference proteome</keyword>
<evidence type="ECO:0000259" key="7">
    <source>
        <dbReference type="Pfam" id="PF02687"/>
    </source>
</evidence>
<evidence type="ECO:0000259" key="8">
    <source>
        <dbReference type="Pfam" id="PF12704"/>
    </source>
</evidence>